<feature type="compositionally biased region" description="Basic and acidic residues" evidence="1">
    <location>
        <begin position="190"/>
        <end position="201"/>
    </location>
</feature>
<dbReference type="AlphaFoldDB" id="D8LI36"/>
<feature type="region of interest" description="Disordered" evidence="1">
    <location>
        <begin position="1"/>
        <end position="54"/>
    </location>
</feature>
<dbReference type="InterPro" id="IPR033246">
    <property type="entry name" value="BIN4"/>
</dbReference>
<evidence type="ECO:0000256" key="1">
    <source>
        <dbReference type="SAM" id="MobiDB-lite"/>
    </source>
</evidence>
<feature type="compositionally biased region" description="Gly residues" evidence="1">
    <location>
        <begin position="41"/>
        <end position="50"/>
    </location>
</feature>
<name>D8LI36_ECTSI</name>
<dbReference type="GO" id="GO:0003690">
    <property type="term" value="F:double-stranded DNA binding"/>
    <property type="evidence" value="ECO:0007669"/>
    <property type="project" value="InterPro"/>
</dbReference>
<evidence type="ECO:0000313" key="3">
    <source>
        <dbReference type="Proteomes" id="UP000002630"/>
    </source>
</evidence>
<reference evidence="2 3" key="1">
    <citation type="journal article" date="2010" name="Nature">
        <title>The Ectocarpus genome and the independent evolution of multicellularity in brown algae.</title>
        <authorList>
            <person name="Cock J.M."/>
            <person name="Sterck L."/>
            <person name="Rouze P."/>
            <person name="Scornet D."/>
            <person name="Allen A.E."/>
            <person name="Amoutzias G."/>
            <person name="Anthouard V."/>
            <person name="Artiguenave F."/>
            <person name="Aury J.M."/>
            <person name="Badger J.H."/>
            <person name="Beszteri B."/>
            <person name="Billiau K."/>
            <person name="Bonnet E."/>
            <person name="Bothwell J.H."/>
            <person name="Bowler C."/>
            <person name="Boyen C."/>
            <person name="Brownlee C."/>
            <person name="Carrano C.J."/>
            <person name="Charrier B."/>
            <person name="Cho G.Y."/>
            <person name="Coelho S.M."/>
            <person name="Collen J."/>
            <person name="Corre E."/>
            <person name="Da Silva C."/>
            <person name="Delage L."/>
            <person name="Delaroque N."/>
            <person name="Dittami S.M."/>
            <person name="Doulbeau S."/>
            <person name="Elias M."/>
            <person name="Farnham G."/>
            <person name="Gachon C.M."/>
            <person name="Gschloessl B."/>
            <person name="Heesch S."/>
            <person name="Jabbari K."/>
            <person name="Jubin C."/>
            <person name="Kawai H."/>
            <person name="Kimura K."/>
            <person name="Kloareg B."/>
            <person name="Kupper F.C."/>
            <person name="Lang D."/>
            <person name="Le Bail A."/>
            <person name="Leblanc C."/>
            <person name="Lerouge P."/>
            <person name="Lohr M."/>
            <person name="Lopez P.J."/>
            <person name="Martens C."/>
            <person name="Maumus F."/>
            <person name="Michel G."/>
            <person name="Miranda-Saavedra D."/>
            <person name="Morales J."/>
            <person name="Moreau H."/>
            <person name="Motomura T."/>
            <person name="Nagasato C."/>
            <person name="Napoli C.A."/>
            <person name="Nelson D.R."/>
            <person name="Nyvall-Collen P."/>
            <person name="Peters A.F."/>
            <person name="Pommier C."/>
            <person name="Potin P."/>
            <person name="Poulain J."/>
            <person name="Quesneville H."/>
            <person name="Read B."/>
            <person name="Rensing S.A."/>
            <person name="Ritter A."/>
            <person name="Rousvoal S."/>
            <person name="Samanta M."/>
            <person name="Samson G."/>
            <person name="Schroeder D.C."/>
            <person name="Segurens B."/>
            <person name="Strittmatter M."/>
            <person name="Tonon T."/>
            <person name="Tregear J.W."/>
            <person name="Valentin K."/>
            <person name="von Dassow P."/>
            <person name="Yamagishi T."/>
            <person name="Van de Peer Y."/>
            <person name="Wincker P."/>
        </authorList>
    </citation>
    <scope>NUCLEOTIDE SEQUENCE [LARGE SCALE GENOMIC DNA]</scope>
    <source>
        <strain evidence="3">Ec32 / CCAP1310/4</strain>
    </source>
</reference>
<dbReference type="EMBL" id="FN649753">
    <property type="protein sequence ID" value="CBN79372.1"/>
    <property type="molecule type" value="Genomic_DNA"/>
</dbReference>
<dbReference type="EMBL" id="FN648378">
    <property type="protein sequence ID" value="CBN79372.1"/>
    <property type="molecule type" value="Genomic_DNA"/>
</dbReference>
<dbReference type="PANTHER" id="PTHR34810:SF1">
    <property type="entry name" value="DNA-BINDING PROTEIN BIN4"/>
    <property type="match status" value="1"/>
</dbReference>
<dbReference type="OrthoDB" id="549068at2759"/>
<protein>
    <submittedName>
        <fullName evidence="2">Uncharacterized protein</fullName>
    </submittedName>
</protein>
<feature type="compositionally biased region" description="Low complexity" evidence="1">
    <location>
        <begin position="1"/>
        <end position="25"/>
    </location>
</feature>
<dbReference type="GO" id="GO:0042023">
    <property type="term" value="P:DNA endoreduplication"/>
    <property type="evidence" value="ECO:0007669"/>
    <property type="project" value="InterPro"/>
</dbReference>
<dbReference type="InParanoid" id="D8LI36"/>
<dbReference type="Proteomes" id="UP000002630">
    <property type="component" value="Linkage Group LG28"/>
</dbReference>
<keyword evidence="3" id="KW-1185">Reference proteome</keyword>
<dbReference type="GO" id="GO:0051276">
    <property type="term" value="P:chromosome organization"/>
    <property type="evidence" value="ECO:0007669"/>
    <property type="project" value="TreeGrafter"/>
</dbReference>
<feature type="region of interest" description="Disordered" evidence="1">
    <location>
        <begin position="177"/>
        <end position="240"/>
    </location>
</feature>
<evidence type="ECO:0000313" key="2">
    <source>
        <dbReference type="EMBL" id="CBN79372.1"/>
    </source>
</evidence>
<dbReference type="PANTHER" id="PTHR34810">
    <property type="entry name" value="DNA-BINDING PROTEIN BIN4"/>
    <property type="match status" value="1"/>
</dbReference>
<gene>
    <name evidence="2" type="ORF">Esi_0201_0040</name>
</gene>
<proteinExistence type="predicted"/>
<accession>D8LI36</accession>
<dbReference type="STRING" id="2880.D8LI36"/>
<dbReference type="OMA" id="TGMHAKK"/>
<dbReference type="GO" id="GO:0005634">
    <property type="term" value="C:nucleus"/>
    <property type="evidence" value="ECO:0007669"/>
    <property type="project" value="TreeGrafter"/>
</dbReference>
<organism evidence="2 3">
    <name type="scientific">Ectocarpus siliculosus</name>
    <name type="common">Brown alga</name>
    <name type="synonym">Conferva siliculosa</name>
    <dbReference type="NCBI Taxonomy" id="2880"/>
    <lineage>
        <taxon>Eukaryota</taxon>
        <taxon>Sar</taxon>
        <taxon>Stramenopiles</taxon>
        <taxon>Ochrophyta</taxon>
        <taxon>PX clade</taxon>
        <taxon>Phaeophyceae</taxon>
        <taxon>Ectocarpales</taxon>
        <taxon>Ectocarpaceae</taxon>
        <taxon>Ectocarpus</taxon>
    </lineage>
</organism>
<dbReference type="GO" id="GO:0009330">
    <property type="term" value="C:DNA topoisomerase type II (double strand cut, ATP-hydrolyzing) complex"/>
    <property type="evidence" value="ECO:0007669"/>
    <property type="project" value="InterPro"/>
</dbReference>
<sequence length="240" mass="24573">MTQETTQPSQTQSQTQEQSQQSQQEEGGGGDEGDGSAKAGAKGGGEGGGKQQKEKLDEVPLIVPPAVCKDAKASLLVHLRDEALNFAGDTGAIGRISVGGKKKGRGLTFDLKGQQFSGQIIPSATVMVVGIGKTEAKVEGLFSEVCRLDYKGNVFDAMGGEVLKGEMDDSYKFEEEDVNARGGAGGDGDGGGRDKGEEGKSPKLTRKKSFGKGRGGSSSGASSGKRGGGAKGSVSKKAKK</sequence>